<evidence type="ECO:0000256" key="9">
    <source>
        <dbReference type="ARBA" id="ARBA00023136"/>
    </source>
</evidence>
<reference evidence="19" key="1">
    <citation type="submission" date="2021-01" db="EMBL/GenBank/DDBJ databases">
        <title>A chromosome-scale assembly of European eel, Anguilla anguilla.</title>
        <authorList>
            <person name="Henkel C."/>
            <person name="Jong-Raadsen S.A."/>
            <person name="Dufour S."/>
            <person name="Weltzien F.-A."/>
            <person name="Palstra A.P."/>
            <person name="Pelster B."/>
            <person name="Spaink H.P."/>
            <person name="Van Den Thillart G.E."/>
            <person name="Jansen H."/>
            <person name="Zahm M."/>
            <person name="Klopp C."/>
            <person name="Cedric C."/>
            <person name="Louis A."/>
            <person name="Berthelot C."/>
            <person name="Parey E."/>
            <person name="Roest Crollius H."/>
            <person name="Montfort J."/>
            <person name="Robinson-Rechavi M."/>
            <person name="Bucao C."/>
            <person name="Bouchez O."/>
            <person name="Gislard M."/>
            <person name="Lluch J."/>
            <person name="Milhes M."/>
            <person name="Lampietro C."/>
            <person name="Lopez Roques C."/>
            <person name="Donnadieu C."/>
            <person name="Braasch I."/>
            <person name="Desvignes T."/>
            <person name="Postlethwait J."/>
            <person name="Bobe J."/>
            <person name="Guiguen Y."/>
            <person name="Dirks R."/>
        </authorList>
    </citation>
    <scope>NUCLEOTIDE SEQUENCE</scope>
    <source>
        <strain evidence="19">Tag_6206</strain>
        <tissue evidence="19">Liver</tissue>
    </source>
</reference>
<dbReference type="GO" id="GO:0043235">
    <property type="term" value="C:receptor complex"/>
    <property type="evidence" value="ECO:0007669"/>
    <property type="project" value="TreeGrafter"/>
</dbReference>
<dbReference type="PRINTS" id="PR01421">
    <property type="entry name" value="GPR37ORPHANR"/>
</dbReference>
<feature type="region of interest" description="Disordered" evidence="15">
    <location>
        <begin position="152"/>
        <end position="172"/>
    </location>
</feature>
<dbReference type="SUPFAM" id="SSF81321">
    <property type="entry name" value="Family A G protein-coupled receptor-like"/>
    <property type="match status" value="1"/>
</dbReference>
<evidence type="ECO:0000259" key="18">
    <source>
        <dbReference type="PROSITE" id="PS50262"/>
    </source>
</evidence>
<evidence type="ECO:0000256" key="15">
    <source>
        <dbReference type="SAM" id="MobiDB-lite"/>
    </source>
</evidence>
<evidence type="ECO:0000256" key="4">
    <source>
        <dbReference type="ARBA" id="ARBA00022692"/>
    </source>
</evidence>
<evidence type="ECO:0000256" key="10">
    <source>
        <dbReference type="ARBA" id="ARBA00023157"/>
    </source>
</evidence>
<evidence type="ECO:0000256" key="11">
    <source>
        <dbReference type="ARBA" id="ARBA00023170"/>
    </source>
</evidence>
<evidence type="ECO:0000256" key="6">
    <source>
        <dbReference type="ARBA" id="ARBA00022843"/>
    </source>
</evidence>
<dbReference type="AlphaFoldDB" id="A0A9D3RI16"/>
<keyword evidence="6" id="KW-0832">Ubl conjugation</keyword>
<keyword evidence="13" id="KW-0807">Transducer</keyword>
<keyword evidence="4 16" id="KW-0812">Transmembrane</keyword>
<evidence type="ECO:0000256" key="17">
    <source>
        <dbReference type="SAM" id="SignalP"/>
    </source>
</evidence>
<evidence type="ECO:0000313" key="20">
    <source>
        <dbReference type="Proteomes" id="UP001044222"/>
    </source>
</evidence>
<evidence type="ECO:0000256" key="8">
    <source>
        <dbReference type="ARBA" id="ARBA00023040"/>
    </source>
</evidence>
<dbReference type="Pfam" id="PF00001">
    <property type="entry name" value="7tm_1"/>
    <property type="match status" value="1"/>
</dbReference>
<dbReference type="PANTHER" id="PTHR46216">
    <property type="entry name" value="PROSAPOSIN RECEPTOR GPR37 FAMILY MEMBER"/>
    <property type="match status" value="1"/>
</dbReference>
<dbReference type="InterPro" id="IPR017452">
    <property type="entry name" value="GPCR_Rhodpsn_7TM"/>
</dbReference>
<name>A0A9D3RI16_ANGAN</name>
<feature type="signal peptide" evidence="17">
    <location>
        <begin position="1"/>
        <end position="20"/>
    </location>
</feature>
<keyword evidence="7 16" id="KW-1133">Transmembrane helix</keyword>
<keyword evidence="5 17" id="KW-0732">Signal</keyword>
<comment type="subcellular location">
    <subcellularLocation>
        <location evidence="2">Cell membrane</location>
        <topology evidence="2">Multi-pass membrane protein</topology>
    </subcellularLocation>
    <subcellularLocation>
        <location evidence="1">Cell projection</location>
    </subcellularLocation>
</comment>
<proteinExistence type="predicted"/>
<evidence type="ECO:0000256" key="13">
    <source>
        <dbReference type="ARBA" id="ARBA00023224"/>
    </source>
</evidence>
<sequence length="504" mass="55848">MNVLLLRIVLCSLGSEAVLGIGNDAETLTYVIRNNDNNLAQINERKTGPESGEAARRWYRAYKRINVHVDYARPRGTAAPFWLAIRTLVNSINATSLRLKTMETRIMSRFGDEQDGSSNCIESETANSLPASHRRASCKRREEKLDSAMPASLVTQGGGYDSSKPSSLNMLGRRNSNHRLKRSAARRRKNTFKYERTKRETSEPLHTLFGPPLATEEAMTRPLAFNQSTDFPFDVTTHYELFTFPDEDPWETTTNIIPLNTLENAHIPKNPFYPITRESYGAYAVACVSVVIFTVGVVGNIATMCIVCHNYYMRSISNWLIANLALWDVLLLVFCLPLVVYQQLTKEWLLGDFSCKAVPYVEVVSLGVSTFTLCALCVDRFRTAANAHTRYESVESCGSTAAKLAVVWIGALLLALPELVIHQLVPEDGAGRRCAVRVSPDLPDAAYALGLTYHGARLWWLFGCYFCLPSLFAAGGALVTAGRLRPLRGRGCAAPSRGCGWSGT</sequence>
<feature type="compositionally biased region" description="Polar residues" evidence="15">
    <location>
        <begin position="116"/>
        <end position="130"/>
    </location>
</feature>
<keyword evidence="20" id="KW-1185">Reference proteome</keyword>
<feature type="domain" description="G-protein coupled receptors family 1 profile" evidence="18">
    <location>
        <begin position="299"/>
        <end position="504"/>
    </location>
</feature>
<comment type="caution">
    <text evidence="19">The sequence shown here is derived from an EMBL/GenBank/DDBJ whole genome shotgun (WGS) entry which is preliminary data.</text>
</comment>
<organism evidence="19 20">
    <name type="scientific">Anguilla anguilla</name>
    <name type="common">European freshwater eel</name>
    <name type="synonym">Muraena anguilla</name>
    <dbReference type="NCBI Taxonomy" id="7936"/>
    <lineage>
        <taxon>Eukaryota</taxon>
        <taxon>Metazoa</taxon>
        <taxon>Chordata</taxon>
        <taxon>Craniata</taxon>
        <taxon>Vertebrata</taxon>
        <taxon>Euteleostomi</taxon>
        <taxon>Actinopterygii</taxon>
        <taxon>Neopterygii</taxon>
        <taxon>Teleostei</taxon>
        <taxon>Anguilliformes</taxon>
        <taxon>Anguillidae</taxon>
        <taxon>Anguilla</taxon>
    </lineage>
</organism>
<dbReference type="PROSITE" id="PS50262">
    <property type="entry name" value="G_PROTEIN_RECEP_F1_2"/>
    <property type="match status" value="1"/>
</dbReference>
<dbReference type="Gene3D" id="1.20.1070.10">
    <property type="entry name" value="Rhodopsin 7-helix transmembrane proteins"/>
    <property type="match status" value="1"/>
</dbReference>
<feature type="transmembrane region" description="Helical" evidence="16">
    <location>
        <begin position="400"/>
        <end position="421"/>
    </location>
</feature>
<keyword evidence="8" id="KW-0297">G-protein coupled receptor</keyword>
<evidence type="ECO:0000256" key="7">
    <source>
        <dbReference type="ARBA" id="ARBA00022989"/>
    </source>
</evidence>
<protein>
    <recommendedName>
        <fullName evidence="18">G-protein coupled receptors family 1 profile domain-containing protein</fullName>
    </recommendedName>
</protein>
<feature type="transmembrane region" description="Helical" evidence="16">
    <location>
        <begin position="458"/>
        <end position="481"/>
    </location>
</feature>
<evidence type="ECO:0000256" key="3">
    <source>
        <dbReference type="ARBA" id="ARBA00022475"/>
    </source>
</evidence>
<accession>A0A9D3RI16</accession>
<dbReference type="GO" id="GO:0042995">
    <property type="term" value="C:cell projection"/>
    <property type="evidence" value="ECO:0007669"/>
    <property type="project" value="UniProtKB-SubCell"/>
</dbReference>
<keyword evidence="14" id="KW-0966">Cell projection</keyword>
<dbReference type="EMBL" id="JAFIRN010000019">
    <property type="protein sequence ID" value="KAG5830818.1"/>
    <property type="molecule type" value="Genomic_DNA"/>
</dbReference>
<evidence type="ECO:0000256" key="1">
    <source>
        <dbReference type="ARBA" id="ARBA00004316"/>
    </source>
</evidence>
<evidence type="ECO:0000256" key="12">
    <source>
        <dbReference type="ARBA" id="ARBA00023180"/>
    </source>
</evidence>
<evidence type="ECO:0000313" key="19">
    <source>
        <dbReference type="EMBL" id="KAG5830818.1"/>
    </source>
</evidence>
<evidence type="ECO:0000256" key="5">
    <source>
        <dbReference type="ARBA" id="ARBA00022729"/>
    </source>
</evidence>
<evidence type="ECO:0000256" key="14">
    <source>
        <dbReference type="ARBA" id="ARBA00023273"/>
    </source>
</evidence>
<dbReference type="PANTHER" id="PTHR46216:SF3">
    <property type="entry name" value="PROSAPOSIN RECEPTOR GPR37"/>
    <property type="match status" value="1"/>
</dbReference>
<feature type="transmembrane region" description="Helical" evidence="16">
    <location>
        <begin position="360"/>
        <end position="379"/>
    </location>
</feature>
<feature type="transmembrane region" description="Helical" evidence="16">
    <location>
        <begin position="319"/>
        <end position="340"/>
    </location>
</feature>
<dbReference type="GO" id="GO:0007193">
    <property type="term" value="P:adenylate cyclase-inhibiting G protein-coupled receptor signaling pathway"/>
    <property type="evidence" value="ECO:0007669"/>
    <property type="project" value="TreeGrafter"/>
</dbReference>
<gene>
    <name evidence="19" type="ORF">ANANG_G00314610</name>
</gene>
<feature type="region of interest" description="Disordered" evidence="15">
    <location>
        <begin position="113"/>
        <end position="135"/>
    </location>
</feature>
<dbReference type="InterPro" id="IPR003909">
    <property type="entry name" value="GPR37_orph"/>
</dbReference>
<keyword evidence="9 16" id="KW-0472">Membrane</keyword>
<keyword evidence="3" id="KW-1003">Cell membrane</keyword>
<dbReference type="GO" id="GO:0008528">
    <property type="term" value="F:G protein-coupled peptide receptor activity"/>
    <property type="evidence" value="ECO:0007669"/>
    <property type="project" value="TreeGrafter"/>
</dbReference>
<feature type="chain" id="PRO_5038941761" description="G-protein coupled receptors family 1 profile domain-containing protein" evidence="17">
    <location>
        <begin position="21"/>
        <end position="504"/>
    </location>
</feature>
<keyword evidence="10" id="KW-1015">Disulfide bond</keyword>
<dbReference type="InterPro" id="IPR000276">
    <property type="entry name" value="GPCR_Rhodpsn"/>
</dbReference>
<evidence type="ECO:0000256" key="16">
    <source>
        <dbReference type="SAM" id="Phobius"/>
    </source>
</evidence>
<dbReference type="Proteomes" id="UP001044222">
    <property type="component" value="Chromosome 19"/>
</dbReference>
<keyword evidence="12" id="KW-0325">Glycoprotein</keyword>
<evidence type="ECO:0000256" key="2">
    <source>
        <dbReference type="ARBA" id="ARBA00004651"/>
    </source>
</evidence>
<dbReference type="PRINTS" id="PR00237">
    <property type="entry name" value="GPCRRHODOPSN"/>
</dbReference>
<dbReference type="GO" id="GO:0043410">
    <property type="term" value="P:positive regulation of MAPK cascade"/>
    <property type="evidence" value="ECO:0007669"/>
    <property type="project" value="TreeGrafter"/>
</dbReference>
<dbReference type="GO" id="GO:0005886">
    <property type="term" value="C:plasma membrane"/>
    <property type="evidence" value="ECO:0007669"/>
    <property type="project" value="UniProtKB-SubCell"/>
</dbReference>
<dbReference type="GO" id="GO:0036505">
    <property type="term" value="F:prosaposin receptor activity"/>
    <property type="evidence" value="ECO:0007669"/>
    <property type="project" value="TreeGrafter"/>
</dbReference>
<feature type="transmembrane region" description="Helical" evidence="16">
    <location>
        <begin position="280"/>
        <end position="307"/>
    </location>
</feature>
<keyword evidence="11" id="KW-0675">Receptor</keyword>